<dbReference type="AlphaFoldDB" id="A0A9P0GUB9"/>
<evidence type="ECO:0000313" key="3">
    <source>
        <dbReference type="Proteomes" id="UP001153737"/>
    </source>
</evidence>
<reference evidence="2" key="1">
    <citation type="submission" date="2022-01" db="EMBL/GenBank/DDBJ databases">
        <authorList>
            <person name="King R."/>
        </authorList>
    </citation>
    <scope>NUCLEOTIDE SEQUENCE</scope>
</reference>
<dbReference type="EMBL" id="OU896710">
    <property type="protein sequence ID" value="CAH1163505.1"/>
    <property type="molecule type" value="Genomic_DNA"/>
</dbReference>
<dbReference type="InterPro" id="IPR013783">
    <property type="entry name" value="Ig-like_fold"/>
</dbReference>
<evidence type="ECO:0000259" key="1">
    <source>
        <dbReference type="PROSITE" id="PS50835"/>
    </source>
</evidence>
<proteinExistence type="predicted"/>
<protein>
    <recommendedName>
        <fullName evidence="1">Ig-like domain-containing protein</fullName>
    </recommendedName>
</protein>
<dbReference type="PANTHER" id="PTHR23278">
    <property type="entry name" value="SIDESTEP PROTEIN"/>
    <property type="match status" value="1"/>
</dbReference>
<organism evidence="2 3">
    <name type="scientific">Phaedon cochleariae</name>
    <name type="common">Mustard beetle</name>
    <dbReference type="NCBI Taxonomy" id="80249"/>
    <lineage>
        <taxon>Eukaryota</taxon>
        <taxon>Metazoa</taxon>
        <taxon>Ecdysozoa</taxon>
        <taxon>Arthropoda</taxon>
        <taxon>Hexapoda</taxon>
        <taxon>Insecta</taxon>
        <taxon>Pterygota</taxon>
        <taxon>Neoptera</taxon>
        <taxon>Endopterygota</taxon>
        <taxon>Coleoptera</taxon>
        <taxon>Polyphaga</taxon>
        <taxon>Cucujiformia</taxon>
        <taxon>Chrysomeloidea</taxon>
        <taxon>Chrysomelidae</taxon>
        <taxon>Chrysomelinae</taxon>
        <taxon>Chrysomelini</taxon>
        <taxon>Phaedon</taxon>
    </lineage>
</organism>
<keyword evidence="3" id="KW-1185">Reference proteome</keyword>
<dbReference type="Proteomes" id="UP001153737">
    <property type="component" value="Chromosome 4"/>
</dbReference>
<name>A0A9P0GUB9_PHACE</name>
<dbReference type="InterPro" id="IPR007110">
    <property type="entry name" value="Ig-like_dom"/>
</dbReference>
<dbReference type="PROSITE" id="PS50835">
    <property type="entry name" value="IG_LIKE"/>
    <property type="match status" value="1"/>
</dbReference>
<dbReference type="Gene3D" id="2.60.40.10">
    <property type="entry name" value="Immunoglobulins"/>
    <property type="match status" value="2"/>
</dbReference>
<reference evidence="2" key="2">
    <citation type="submission" date="2022-10" db="EMBL/GenBank/DDBJ databases">
        <authorList>
            <consortium name="ENA_rothamsted_submissions"/>
            <consortium name="culmorum"/>
            <person name="King R."/>
        </authorList>
    </citation>
    <scope>NUCLEOTIDE SEQUENCE</scope>
</reference>
<sequence>MSGRIIHSNQSLVLQKVTRQSAGRYRCSVVNSEGETVSDELDFRVQYAPICKSDKIIVVGASRSESVDIACVIESDPPAKSYRWKFNNSGETIDVAAERFAKTSNGSTSVLRYTPVSELDYGSLSCWASNEVGHQVDPCVFQLVAAADLLHERCRIYWNFSFPTLRQIQANKPDIVLLDHHSKAMFVIEFSAPAEPNIVLKEGEKRTKYRDLLFELRRLYPDHSVELVILIIGSLGSTRHTLLSEIQKTPACRDKAHILTGGMQKAVILGSLRSLRAHGS</sequence>
<evidence type="ECO:0000313" key="2">
    <source>
        <dbReference type="EMBL" id="CAH1163505.1"/>
    </source>
</evidence>
<dbReference type="Pfam" id="PF13927">
    <property type="entry name" value="Ig_3"/>
    <property type="match status" value="1"/>
</dbReference>
<gene>
    <name evidence="2" type="ORF">PHAECO_LOCUS7784</name>
</gene>
<dbReference type="CDD" id="cd00096">
    <property type="entry name" value="Ig"/>
    <property type="match status" value="1"/>
</dbReference>
<feature type="domain" description="Ig-like" evidence="1">
    <location>
        <begin position="54"/>
        <end position="137"/>
    </location>
</feature>
<dbReference type="InterPro" id="IPR036179">
    <property type="entry name" value="Ig-like_dom_sf"/>
</dbReference>
<accession>A0A9P0GUB9</accession>
<dbReference type="PANTHER" id="PTHR23278:SF31">
    <property type="entry name" value="SIDESTEP II, ISOFORM A"/>
    <property type="match status" value="1"/>
</dbReference>
<dbReference type="SUPFAM" id="SSF48726">
    <property type="entry name" value="Immunoglobulin"/>
    <property type="match status" value="2"/>
</dbReference>